<evidence type="ECO:0000313" key="3">
    <source>
        <dbReference type="Proteomes" id="UP000315017"/>
    </source>
</evidence>
<keyword evidence="1" id="KW-0812">Transmembrane</keyword>
<evidence type="ECO:0000256" key="1">
    <source>
        <dbReference type="SAM" id="Phobius"/>
    </source>
</evidence>
<keyword evidence="3" id="KW-1185">Reference proteome</keyword>
<organism evidence="2 3">
    <name type="scientific">Anatilimnocola aggregata</name>
    <dbReference type="NCBI Taxonomy" id="2528021"/>
    <lineage>
        <taxon>Bacteria</taxon>
        <taxon>Pseudomonadati</taxon>
        <taxon>Planctomycetota</taxon>
        <taxon>Planctomycetia</taxon>
        <taxon>Pirellulales</taxon>
        <taxon>Pirellulaceae</taxon>
        <taxon>Anatilimnocola</taxon>
    </lineage>
</organism>
<accession>A0A517Y9W4</accession>
<dbReference type="KEGG" id="aagg:ETAA8_20980"/>
<sequence length="116" mass="13376" precursor="true">MTNERDESETLLDQQLSCTLRGTDYPPRDLEQRTRQVIRQHVRRRVLVRSVSASVAFLILFSWQAWNRPATQRARDGLQLAELEALFAPPPVDPLSLLDRQQSLALGALRRLENNQ</sequence>
<dbReference type="RefSeq" id="WP_145087893.1">
    <property type="nucleotide sequence ID" value="NZ_CP036274.1"/>
</dbReference>
<protein>
    <submittedName>
        <fullName evidence="2">Uncharacterized protein</fullName>
    </submittedName>
</protein>
<dbReference type="AlphaFoldDB" id="A0A517Y9W4"/>
<evidence type="ECO:0000313" key="2">
    <source>
        <dbReference type="EMBL" id="QDU27014.1"/>
    </source>
</evidence>
<feature type="transmembrane region" description="Helical" evidence="1">
    <location>
        <begin position="46"/>
        <end position="66"/>
    </location>
</feature>
<keyword evidence="1" id="KW-0472">Membrane</keyword>
<name>A0A517Y9W4_9BACT</name>
<dbReference type="EMBL" id="CP036274">
    <property type="protein sequence ID" value="QDU27014.1"/>
    <property type="molecule type" value="Genomic_DNA"/>
</dbReference>
<keyword evidence="1" id="KW-1133">Transmembrane helix</keyword>
<dbReference type="Proteomes" id="UP000315017">
    <property type="component" value="Chromosome"/>
</dbReference>
<proteinExistence type="predicted"/>
<gene>
    <name evidence="2" type="ORF">ETAA8_20980</name>
</gene>
<reference evidence="2 3" key="1">
    <citation type="submission" date="2019-02" db="EMBL/GenBank/DDBJ databases">
        <title>Deep-cultivation of Planctomycetes and their phenomic and genomic characterization uncovers novel biology.</title>
        <authorList>
            <person name="Wiegand S."/>
            <person name="Jogler M."/>
            <person name="Boedeker C."/>
            <person name="Pinto D."/>
            <person name="Vollmers J."/>
            <person name="Rivas-Marin E."/>
            <person name="Kohn T."/>
            <person name="Peeters S.H."/>
            <person name="Heuer A."/>
            <person name="Rast P."/>
            <person name="Oberbeckmann S."/>
            <person name="Bunk B."/>
            <person name="Jeske O."/>
            <person name="Meyerdierks A."/>
            <person name="Storesund J.E."/>
            <person name="Kallscheuer N."/>
            <person name="Luecker S."/>
            <person name="Lage O.M."/>
            <person name="Pohl T."/>
            <person name="Merkel B.J."/>
            <person name="Hornburger P."/>
            <person name="Mueller R.-W."/>
            <person name="Bruemmer F."/>
            <person name="Labrenz M."/>
            <person name="Spormann A.M."/>
            <person name="Op den Camp H."/>
            <person name="Overmann J."/>
            <person name="Amann R."/>
            <person name="Jetten M.S.M."/>
            <person name="Mascher T."/>
            <person name="Medema M.H."/>
            <person name="Devos D.P."/>
            <person name="Kaster A.-K."/>
            <person name="Ovreas L."/>
            <person name="Rohde M."/>
            <person name="Galperin M.Y."/>
            <person name="Jogler C."/>
        </authorList>
    </citation>
    <scope>NUCLEOTIDE SEQUENCE [LARGE SCALE GENOMIC DNA]</scope>
    <source>
        <strain evidence="2 3">ETA_A8</strain>
    </source>
</reference>